<evidence type="ECO:0000313" key="2">
    <source>
        <dbReference type="EMBL" id="OMH82720.1"/>
    </source>
</evidence>
<dbReference type="CDD" id="cd04301">
    <property type="entry name" value="NAT_SF"/>
    <property type="match status" value="1"/>
</dbReference>
<protein>
    <submittedName>
        <fullName evidence="2">UPF0039 protein</fullName>
    </submittedName>
</protein>
<reference evidence="3" key="1">
    <citation type="submission" date="2017-01" db="EMBL/GenBank/DDBJ databases">
        <authorList>
            <person name="Wang Y."/>
            <person name="White M."/>
            <person name="Kvist S."/>
            <person name="Moncalvo J.-M."/>
        </authorList>
    </citation>
    <scope>NUCLEOTIDE SEQUENCE [LARGE SCALE GENOMIC DNA]</scope>
    <source>
        <strain evidence="3">COL-18-3</strain>
    </source>
</reference>
<dbReference type="AlphaFoldDB" id="A0A1R1PP40"/>
<gene>
    <name evidence="2" type="ORF">AX774_g3792</name>
</gene>
<proteinExistence type="predicted"/>
<dbReference type="Pfam" id="PF13673">
    <property type="entry name" value="Acetyltransf_10"/>
    <property type="match status" value="1"/>
</dbReference>
<dbReference type="PROSITE" id="PS51186">
    <property type="entry name" value="GNAT"/>
    <property type="match status" value="1"/>
</dbReference>
<evidence type="ECO:0000259" key="1">
    <source>
        <dbReference type="PROSITE" id="PS51186"/>
    </source>
</evidence>
<dbReference type="GO" id="GO:0016747">
    <property type="term" value="F:acyltransferase activity, transferring groups other than amino-acyl groups"/>
    <property type="evidence" value="ECO:0007669"/>
    <property type="project" value="InterPro"/>
</dbReference>
<dbReference type="InterPro" id="IPR016181">
    <property type="entry name" value="Acyl_CoA_acyltransferase"/>
</dbReference>
<organism evidence="2 3">
    <name type="scientific">Zancudomyces culisetae</name>
    <name type="common">Gut fungus</name>
    <name type="synonym">Smittium culisetae</name>
    <dbReference type="NCBI Taxonomy" id="1213189"/>
    <lineage>
        <taxon>Eukaryota</taxon>
        <taxon>Fungi</taxon>
        <taxon>Fungi incertae sedis</taxon>
        <taxon>Zoopagomycota</taxon>
        <taxon>Kickxellomycotina</taxon>
        <taxon>Harpellomycetes</taxon>
        <taxon>Harpellales</taxon>
        <taxon>Legeriomycetaceae</taxon>
        <taxon>Zancudomyces</taxon>
    </lineage>
</organism>
<dbReference type="UniPathway" id="UPA00113">
    <property type="reaction ID" value="UER00529"/>
</dbReference>
<dbReference type="InterPro" id="IPR000182">
    <property type="entry name" value="GNAT_dom"/>
</dbReference>
<sequence length="167" mass="18836">MTISSGGKDQIQVCIAKTDAEKQALQNLRTQVLCKELGFEVAQHYDEVDKRSVHLVAYRMDGEALNKEPLGTLRIFRGIPGQMVIGRVGVTRNCRGLGIGKKMIAFAENLIFTSDEYKDIETIIIHAYFPSRDFYLGIGYKESGDVHIEQGEPHVYVVKNREEWVSS</sequence>
<dbReference type="EMBL" id="LSSK01000608">
    <property type="protein sequence ID" value="OMH82720.1"/>
    <property type="molecule type" value="Genomic_DNA"/>
</dbReference>
<dbReference type="SUPFAM" id="SSF55729">
    <property type="entry name" value="Acyl-CoA N-acyltransferases (Nat)"/>
    <property type="match status" value="1"/>
</dbReference>
<keyword evidence="3" id="KW-1185">Reference proteome</keyword>
<dbReference type="GO" id="GO:0006048">
    <property type="term" value="P:UDP-N-acetylglucosamine biosynthetic process"/>
    <property type="evidence" value="ECO:0007669"/>
    <property type="project" value="UniProtKB-UniPathway"/>
</dbReference>
<evidence type="ECO:0000313" key="3">
    <source>
        <dbReference type="Proteomes" id="UP000188320"/>
    </source>
</evidence>
<dbReference type="Proteomes" id="UP000188320">
    <property type="component" value="Unassembled WGS sequence"/>
</dbReference>
<feature type="domain" description="N-acetyltransferase" evidence="1">
    <location>
        <begin position="11"/>
        <end position="162"/>
    </location>
</feature>
<dbReference type="OrthoDB" id="329272at2759"/>
<accession>A0A1R1PP40</accession>
<name>A0A1R1PP40_ZANCU</name>
<dbReference type="Gene3D" id="3.40.630.30">
    <property type="match status" value="1"/>
</dbReference>
<comment type="caution">
    <text evidence="2">The sequence shown here is derived from an EMBL/GenBank/DDBJ whole genome shotgun (WGS) entry which is preliminary data.</text>
</comment>